<dbReference type="GO" id="GO:0016787">
    <property type="term" value="F:hydrolase activity"/>
    <property type="evidence" value="ECO:0007669"/>
    <property type="project" value="UniProtKB-KW"/>
</dbReference>
<proteinExistence type="predicted"/>
<organism evidence="3 4">
    <name type="scientific">Photobacterium rosenbergii</name>
    <dbReference type="NCBI Taxonomy" id="294936"/>
    <lineage>
        <taxon>Bacteria</taxon>
        <taxon>Pseudomonadati</taxon>
        <taxon>Pseudomonadota</taxon>
        <taxon>Gammaproteobacteria</taxon>
        <taxon>Vibrionales</taxon>
        <taxon>Vibrionaceae</taxon>
        <taxon>Photobacterium</taxon>
    </lineage>
</organism>
<dbReference type="InterPro" id="IPR001466">
    <property type="entry name" value="Beta-lactam-related"/>
</dbReference>
<feature type="domain" description="Beta-lactamase-related" evidence="2">
    <location>
        <begin position="107"/>
        <end position="419"/>
    </location>
</feature>
<dbReference type="Proteomes" id="UP001186452">
    <property type="component" value="Unassembled WGS sequence"/>
</dbReference>
<sequence>MKKIISIAVASALLSSTAFANNIINDVTPADVYRVHDFFLQDGNRVKLQFPIEESAFAWQNMSRFYPTAQIERDGAVYQFPYAIDKNIGELKATVHGEERSLNEHLDKYPVDAYLVVKNGEIVFERYNTMRKTDKHNWFSNSKIVSGIELAKLVEEGKVKEDDPVSKYIPELKGSVWDTVSVINTANMATGLNSSEHDEPSGDSRTNPEQPFFKWIVSLGVFDGEIDQTPLEVLSEMERRIPGNQSFEYNSINTFIVSRIVENVRGLPMNEIASRDLWQKMGANNDAFSIVSPKGGYPMMFFSMNSTIEDMAKFGMLMTPSAAKLGEGAVSKEVIQRIQASGNAEIYNNGYVGKFLTPHFPNDEVIKNGYQFDAIFKDGDLYKAGVGGQGIYISPSKDLVVAFFSTGDGKNQEETYAREIAKYFSK</sequence>
<evidence type="ECO:0000259" key="2">
    <source>
        <dbReference type="Pfam" id="PF00144"/>
    </source>
</evidence>
<dbReference type="Pfam" id="PF00144">
    <property type="entry name" value="Beta-lactamase"/>
    <property type="match status" value="1"/>
</dbReference>
<protein>
    <submittedName>
        <fullName evidence="3">Serine hydrolase</fullName>
        <ecNumber evidence="3">3.-.-.-</ecNumber>
    </submittedName>
</protein>
<evidence type="ECO:0000256" key="1">
    <source>
        <dbReference type="SAM" id="SignalP"/>
    </source>
</evidence>
<reference evidence="3 4" key="1">
    <citation type="submission" date="2023-10" db="EMBL/GenBank/DDBJ databases">
        <title>Marine bacteria isolated from horseshoe crab.</title>
        <authorList>
            <person name="Cheng T.H."/>
        </authorList>
    </citation>
    <scope>NUCLEOTIDE SEQUENCE [LARGE SCALE GENOMIC DNA]</scope>
    <source>
        <strain evidence="3 4">HSC6</strain>
    </source>
</reference>
<dbReference type="EC" id="3.-.-.-" evidence="3"/>
<comment type="caution">
    <text evidence="3">The sequence shown here is derived from an EMBL/GenBank/DDBJ whole genome shotgun (WGS) entry which is preliminary data.</text>
</comment>
<dbReference type="InterPro" id="IPR012338">
    <property type="entry name" value="Beta-lactam/transpept-like"/>
</dbReference>
<keyword evidence="4" id="KW-1185">Reference proteome</keyword>
<dbReference type="RefSeq" id="WP_317521298.1">
    <property type="nucleotide sequence ID" value="NZ_JAWJZI010000002.1"/>
</dbReference>
<dbReference type="Gene3D" id="3.40.710.10">
    <property type="entry name" value="DD-peptidase/beta-lactamase superfamily"/>
    <property type="match status" value="1"/>
</dbReference>
<feature type="signal peptide" evidence="1">
    <location>
        <begin position="1"/>
        <end position="20"/>
    </location>
</feature>
<dbReference type="PANTHER" id="PTHR43283:SF7">
    <property type="entry name" value="BETA-LACTAMASE-RELATED DOMAIN-CONTAINING PROTEIN"/>
    <property type="match status" value="1"/>
</dbReference>
<accession>A0ABU3ZF61</accession>
<dbReference type="PANTHER" id="PTHR43283">
    <property type="entry name" value="BETA-LACTAMASE-RELATED"/>
    <property type="match status" value="1"/>
</dbReference>
<keyword evidence="3" id="KW-0378">Hydrolase</keyword>
<dbReference type="SUPFAM" id="SSF56601">
    <property type="entry name" value="beta-lactamase/transpeptidase-like"/>
    <property type="match status" value="1"/>
</dbReference>
<evidence type="ECO:0000313" key="4">
    <source>
        <dbReference type="Proteomes" id="UP001186452"/>
    </source>
</evidence>
<feature type="chain" id="PRO_5046354104" evidence="1">
    <location>
        <begin position="21"/>
        <end position="426"/>
    </location>
</feature>
<name>A0ABU3ZF61_9GAMM</name>
<keyword evidence="1" id="KW-0732">Signal</keyword>
<gene>
    <name evidence="3" type="ORF">R2X38_06155</name>
</gene>
<dbReference type="InterPro" id="IPR050789">
    <property type="entry name" value="Diverse_Enzym_Activities"/>
</dbReference>
<evidence type="ECO:0000313" key="3">
    <source>
        <dbReference type="EMBL" id="MDV5168579.1"/>
    </source>
</evidence>
<dbReference type="EMBL" id="JAWJZI010000002">
    <property type="protein sequence ID" value="MDV5168579.1"/>
    <property type="molecule type" value="Genomic_DNA"/>
</dbReference>